<dbReference type="SUPFAM" id="SSF51261">
    <property type="entry name" value="Duplicated hybrid motif"/>
    <property type="match status" value="1"/>
</dbReference>
<dbReference type="EMBL" id="QRDW01000004">
    <property type="protein sequence ID" value="RED51042.1"/>
    <property type="molecule type" value="Genomic_DNA"/>
</dbReference>
<dbReference type="InterPro" id="IPR036779">
    <property type="entry name" value="LysM_dom_sf"/>
</dbReference>
<dbReference type="InterPro" id="IPR050570">
    <property type="entry name" value="Cell_wall_metabolism_enzyme"/>
</dbReference>
<dbReference type="GO" id="GO:0004222">
    <property type="term" value="F:metalloendopeptidase activity"/>
    <property type="evidence" value="ECO:0007669"/>
    <property type="project" value="TreeGrafter"/>
</dbReference>
<keyword evidence="4" id="KW-0378">Hydrolase</keyword>
<accession>A0A3D9HNI1</accession>
<dbReference type="Pfam" id="PF01551">
    <property type="entry name" value="Peptidase_M23"/>
    <property type="match status" value="1"/>
</dbReference>
<evidence type="ECO:0000313" key="4">
    <source>
        <dbReference type="EMBL" id="RED51042.1"/>
    </source>
</evidence>
<comment type="similarity">
    <text evidence="1">Belongs to the E.coli NlpD/Haemophilus LppB family.</text>
</comment>
<evidence type="ECO:0000256" key="1">
    <source>
        <dbReference type="ARBA" id="ARBA00038420"/>
    </source>
</evidence>
<reference evidence="4 5" key="1">
    <citation type="submission" date="2018-07" db="EMBL/GenBank/DDBJ databases">
        <title>Genomic Encyclopedia of Type Strains, Phase III (KMG-III): the genomes of soil and plant-associated and newly described type strains.</title>
        <authorList>
            <person name="Whitman W."/>
        </authorList>
    </citation>
    <scope>NUCLEOTIDE SEQUENCE [LARGE SCALE GENOMIC DNA]</scope>
    <source>
        <strain evidence="4 5">CECT 8488</strain>
    </source>
</reference>
<dbReference type="PANTHER" id="PTHR21666:SF263">
    <property type="entry name" value="MUREIN HYDROLASE ACTIVATOR NLPD"/>
    <property type="match status" value="1"/>
</dbReference>
<dbReference type="InterPro" id="IPR011055">
    <property type="entry name" value="Dup_hybrid_motif"/>
</dbReference>
<dbReference type="PROSITE" id="PS51782">
    <property type="entry name" value="LYSM"/>
    <property type="match status" value="2"/>
</dbReference>
<dbReference type="SUPFAM" id="SSF54106">
    <property type="entry name" value="LysM domain"/>
    <property type="match status" value="1"/>
</dbReference>
<feature type="domain" description="LysM" evidence="3">
    <location>
        <begin position="110"/>
        <end position="154"/>
    </location>
</feature>
<proteinExistence type="inferred from homology"/>
<dbReference type="PANTHER" id="PTHR21666">
    <property type="entry name" value="PEPTIDASE-RELATED"/>
    <property type="match status" value="1"/>
</dbReference>
<evidence type="ECO:0000259" key="3">
    <source>
        <dbReference type="PROSITE" id="PS51782"/>
    </source>
</evidence>
<dbReference type="Gene3D" id="2.70.70.10">
    <property type="entry name" value="Glucose Permease (Domain IIA)"/>
    <property type="match status" value="1"/>
</dbReference>
<evidence type="ECO:0000256" key="2">
    <source>
        <dbReference type="SAM" id="MobiDB-lite"/>
    </source>
</evidence>
<sequence length="357" mass="39008">MNRHLRHISKLFLLMLLLQLGACGLLGREAKVVLYDPKNKQESTSSSSGKYTPAPVRVSASGTHIVQKGQSLYSISRAYGTPLRTVIAANGLNPPYKLAIGQKLRIPKARTYKVRRGDTVYGISRQFDVAMNELVRVNGLIKPYTINVGQVLTLPGELGEARSKKIISKAPAAKPKAANKTNTSSKKAAPPKQPLKTTFTKKGYPKPAVRPAQPYRRVAKRPTPISQPPKRTSSKFLWPVRGRVISSFGPKGKGLQNDGLNIAAPRGTPVKASENGVVAYSGSELHAYGNLILIKHSDGYMTAYAHTGDILVKRGDRVRRGQTIARVGSSGNVDRPQLHFQVRRGKKILNPRPYLEG</sequence>
<dbReference type="AlphaFoldDB" id="A0A3D9HNI1"/>
<dbReference type="InterPro" id="IPR018392">
    <property type="entry name" value="LysM"/>
</dbReference>
<dbReference type="Pfam" id="PF01476">
    <property type="entry name" value="LysM"/>
    <property type="match status" value="2"/>
</dbReference>
<comment type="caution">
    <text evidence="4">The sequence shown here is derived from an EMBL/GenBank/DDBJ whole genome shotgun (WGS) entry which is preliminary data.</text>
</comment>
<protein>
    <submittedName>
        <fullName evidence="4">Murein DD-endopeptidase MepM/ murein hydrolase activator NlpD</fullName>
    </submittedName>
</protein>
<dbReference type="SMART" id="SM00257">
    <property type="entry name" value="LysM"/>
    <property type="match status" value="2"/>
</dbReference>
<dbReference type="InterPro" id="IPR016047">
    <property type="entry name" value="M23ase_b-sheet_dom"/>
</dbReference>
<dbReference type="Gene3D" id="3.10.350.10">
    <property type="entry name" value="LysM domain"/>
    <property type="match status" value="2"/>
</dbReference>
<dbReference type="Proteomes" id="UP000256845">
    <property type="component" value="Unassembled WGS sequence"/>
</dbReference>
<feature type="region of interest" description="Disordered" evidence="2">
    <location>
        <begin position="167"/>
        <end position="211"/>
    </location>
</feature>
<keyword evidence="5" id="KW-1185">Reference proteome</keyword>
<dbReference type="OrthoDB" id="9795421at2"/>
<gene>
    <name evidence="4" type="ORF">DFP90_104320</name>
</gene>
<feature type="compositionally biased region" description="Low complexity" evidence="2">
    <location>
        <begin position="168"/>
        <end position="183"/>
    </location>
</feature>
<evidence type="ECO:0000313" key="5">
    <source>
        <dbReference type="Proteomes" id="UP000256845"/>
    </source>
</evidence>
<feature type="domain" description="LysM" evidence="3">
    <location>
        <begin position="62"/>
        <end position="106"/>
    </location>
</feature>
<organism evidence="4 5">
    <name type="scientific">Aestuariispira insulae</name>
    <dbReference type="NCBI Taxonomy" id="1461337"/>
    <lineage>
        <taxon>Bacteria</taxon>
        <taxon>Pseudomonadati</taxon>
        <taxon>Pseudomonadota</taxon>
        <taxon>Alphaproteobacteria</taxon>
        <taxon>Rhodospirillales</taxon>
        <taxon>Kiloniellaceae</taxon>
        <taxon>Aestuariispira</taxon>
    </lineage>
</organism>
<dbReference type="CDD" id="cd12797">
    <property type="entry name" value="M23_peptidase"/>
    <property type="match status" value="1"/>
</dbReference>
<name>A0A3D9HNI1_9PROT</name>
<dbReference type="CDD" id="cd00118">
    <property type="entry name" value="LysM"/>
    <property type="match status" value="2"/>
</dbReference>